<dbReference type="Pfam" id="PF10502">
    <property type="entry name" value="Peptidase_S26"/>
    <property type="match status" value="2"/>
</dbReference>
<dbReference type="InterPro" id="IPR019757">
    <property type="entry name" value="Pept_S26A_signal_pept_1_Lys-AS"/>
</dbReference>
<organism evidence="8">
    <name type="scientific">Schlesneria paludicola</name>
    <dbReference type="NCBI Taxonomy" id="360056"/>
    <lineage>
        <taxon>Bacteria</taxon>
        <taxon>Pseudomonadati</taxon>
        <taxon>Planctomycetota</taxon>
        <taxon>Planctomycetia</taxon>
        <taxon>Planctomycetales</taxon>
        <taxon>Planctomycetaceae</taxon>
        <taxon>Schlesneria</taxon>
    </lineage>
</organism>
<evidence type="ECO:0000256" key="4">
    <source>
        <dbReference type="ARBA" id="ARBA00019232"/>
    </source>
</evidence>
<dbReference type="AlphaFoldDB" id="A0A7C2P2T9"/>
<dbReference type="Gene3D" id="2.10.109.10">
    <property type="entry name" value="Umud Fragment, subunit A"/>
    <property type="match status" value="2"/>
</dbReference>
<comment type="catalytic activity">
    <reaction evidence="1 6">
        <text>Cleavage of hydrophobic, N-terminal signal or leader sequences from secreted and periplasmic proteins.</text>
        <dbReference type="EC" id="3.4.21.89"/>
    </reaction>
</comment>
<proteinExistence type="inferred from homology"/>
<dbReference type="PROSITE" id="PS00761">
    <property type="entry name" value="SPASE_I_3"/>
    <property type="match status" value="1"/>
</dbReference>
<keyword evidence="5 6" id="KW-0378">Hydrolase</keyword>
<dbReference type="CDD" id="cd06530">
    <property type="entry name" value="S26_SPase_I"/>
    <property type="match status" value="2"/>
</dbReference>
<dbReference type="GO" id="GO:0009003">
    <property type="term" value="F:signal peptidase activity"/>
    <property type="evidence" value="ECO:0007669"/>
    <property type="project" value="UniProtKB-EC"/>
</dbReference>
<dbReference type="InterPro" id="IPR000223">
    <property type="entry name" value="Pept_S26A_signal_pept_1"/>
</dbReference>
<reference evidence="8" key="1">
    <citation type="journal article" date="2020" name="mSystems">
        <title>Genome- and Community-Level Interaction Insights into Carbon Utilization and Element Cycling Functions of Hydrothermarchaeota in Hydrothermal Sediment.</title>
        <authorList>
            <person name="Zhou Z."/>
            <person name="Liu Y."/>
            <person name="Xu W."/>
            <person name="Pan J."/>
            <person name="Luo Z.H."/>
            <person name="Li M."/>
        </authorList>
    </citation>
    <scope>NUCLEOTIDE SEQUENCE [LARGE SCALE GENOMIC DNA]</scope>
    <source>
        <strain evidence="8">SpSt-339</strain>
    </source>
</reference>
<evidence type="ECO:0000313" key="8">
    <source>
        <dbReference type="EMBL" id="HEN16832.1"/>
    </source>
</evidence>
<comment type="similarity">
    <text evidence="2 6">Belongs to the peptidase S26 family.</text>
</comment>
<evidence type="ECO:0000256" key="1">
    <source>
        <dbReference type="ARBA" id="ARBA00000677"/>
    </source>
</evidence>
<sequence>MAPTLFGRHKDVQCPQCGYDYEVSASHELDQDGNMLLRRITRGACPNCRFATNIKDLPVFKGDRILVNKFPYELGEPQRWDVCVFKYPEIPERNYIKRLIGLPGEAIRLSRGDVYAQRGEDPRYHILRKDDPNKQAAIQILVFDDRHPPRKLLEQGWPERWAAMQPGGGPAAIAGWTDHPEGCAADAENRTYKLSTDETAWLRYRHFVPTQVDWEGLAEGLPPNPHPRPQLITDFYGYNADDQHGGETDDLFWVGDLTVSGVVRVEAPKSDDAAIVLELVEGVRRYRCTILLKTGQATLSRNDDLNPEGADIELGKAATPVRGSGEYRFQFANVDDRLCLWINRALIPFGDDADTAGVVPAAVIPDPQNADLTPVGLAVRQATATFSELVLKRDIYYRAERVANDDRGQLDRLNDGEGMHEIMGRQLYEKLGDPTEYAELYDQKASRPVDFARLAEDEFFVMGDNSPQSQDSRLWPNSRGAVNRHAVPRNAMVGKAFLIYWPHGIPFLNDGAGYPVLWHKVPRNQIGQPIAENYPAYTAPFYPQFGRWLKRIR</sequence>
<dbReference type="GO" id="GO:0016020">
    <property type="term" value="C:membrane"/>
    <property type="evidence" value="ECO:0007669"/>
    <property type="project" value="UniProtKB-SubCell"/>
</dbReference>
<evidence type="ECO:0000256" key="6">
    <source>
        <dbReference type="RuleBase" id="RU362042"/>
    </source>
</evidence>
<gene>
    <name evidence="8" type="primary">lepB</name>
    <name evidence="8" type="ORF">ENQ76_15330</name>
</gene>
<feature type="domain" description="Peptidase S26" evidence="7">
    <location>
        <begin position="440"/>
        <end position="501"/>
    </location>
</feature>
<protein>
    <recommendedName>
        <fullName evidence="4 6">Signal peptidase I</fullName>
        <ecNumber evidence="3 6">3.4.21.89</ecNumber>
    </recommendedName>
</protein>
<evidence type="ECO:0000256" key="5">
    <source>
        <dbReference type="ARBA" id="ARBA00022801"/>
    </source>
</evidence>
<dbReference type="GO" id="GO:0006465">
    <property type="term" value="P:signal peptide processing"/>
    <property type="evidence" value="ECO:0007669"/>
    <property type="project" value="InterPro"/>
</dbReference>
<dbReference type="InterPro" id="IPR019758">
    <property type="entry name" value="Pept_S26A_signal_pept_1_CS"/>
</dbReference>
<evidence type="ECO:0000256" key="2">
    <source>
        <dbReference type="ARBA" id="ARBA00009370"/>
    </source>
</evidence>
<dbReference type="GO" id="GO:0004252">
    <property type="term" value="F:serine-type endopeptidase activity"/>
    <property type="evidence" value="ECO:0007669"/>
    <property type="project" value="InterPro"/>
</dbReference>
<evidence type="ECO:0000256" key="3">
    <source>
        <dbReference type="ARBA" id="ARBA00013208"/>
    </source>
</evidence>
<dbReference type="NCBIfam" id="TIGR02227">
    <property type="entry name" value="sigpep_I_bact"/>
    <property type="match status" value="1"/>
</dbReference>
<dbReference type="PANTHER" id="PTHR43390:SF1">
    <property type="entry name" value="CHLOROPLAST PROCESSING PEPTIDASE"/>
    <property type="match status" value="1"/>
</dbReference>
<dbReference type="InterPro" id="IPR019533">
    <property type="entry name" value="Peptidase_S26"/>
</dbReference>
<name>A0A7C2P2T9_9PLAN</name>
<evidence type="ECO:0000259" key="7">
    <source>
        <dbReference type="Pfam" id="PF10502"/>
    </source>
</evidence>
<dbReference type="SUPFAM" id="SSF51306">
    <property type="entry name" value="LexA/Signal peptidase"/>
    <property type="match status" value="2"/>
</dbReference>
<accession>A0A7C2P2T9</accession>
<dbReference type="InterPro" id="IPR036286">
    <property type="entry name" value="LexA/Signal_pep-like_sf"/>
</dbReference>
<keyword evidence="6" id="KW-0645">Protease</keyword>
<dbReference type="EC" id="3.4.21.89" evidence="3 6"/>
<dbReference type="EMBL" id="DSOK01000422">
    <property type="protein sequence ID" value="HEN16832.1"/>
    <property type="molecule type" value="Genomic_DNA"/>
</dbReference>
<comment type="subcellular location">
    <subcellularLocation>
        <location evidence="6">Membrane</location>
        <topology evidence="6">Single-pass type II membrane protein</topology>
    </subcellularLocation>
</comment>
<dbReference type="PANTHER" id="PTHR43390">
    <property type="entry name" value="SIGNAL PEPTIDASE I"/>
    <property type="match status" value="1"/>
</dbReference>
<feature type="domain" description="Peptidase S26" evidence="7">
    <location>
        <begin position="61"/>
        <end position="117"/>
    </location>
</feature>
<dbReference type="PRINTS" id="PR00727">
    <property type="entry name" value="LEADERPTASE"/>
</dbReference>
<comment type="caution">
    <text evidence="8">The sequence shown here is derived from an EMBL/GenBank/DDBJ whole genome shotgun (WGS) entry which is preliminary data.</text>
</comment>
<dbReference type="PROSITE" id="PS00760">
    <property type="entry name" value="SPASE_I_2"/>
    <property type="match status" value="1"/>
</dbReference>